<evidence type="ECO:0000313" key="3">
    <source>
        <dbReference type="Proteomes" id="UP000177159"/>
    </source>
</evidence>
<accession>A0A1F7GV20</accession>
<dbReference type="CDD" id="cd04186">
    <property type="entry name" value="GT_2_like_c"/>
    <property type="match status" value="1"/>
</dbReference>
<dbReference type="AlphaFoldDB" id="A0A1F7GV20"/>
<evidence type="ECO:0000259" key="1">
    <source>
        <dbReference type="Pfam" id="PF00535"/>
    </source>
</evidence>
<dbReference type="EMBL" id="MFZM01000032">
    <property type="protein sequence ID" value="OGK22828.1"/>
    <property type="molecule type" value="Genomic_DNA"/>
</dbReference>
<name>A0A1F7GV20_9BACT</name>
<dbReference type="PANTHER" id="PTHR43179">
    <property type="entry name" value="RHAMNOSYLTRANSFERASE WBBL"/>
    <property type="match status" value="1"/>
</dbReference>
<evidence type="ECO:0000313" key="2">
    <source>
        <dbReference type="EMBL" id="OGK22828.1"/>
    </source>
</evidence>
<dbReference type="Pfam" id="PF00535">
    <property type="entry name" value="Glycos_transf_2"/>
    <property type="match status" value="1"/>
</dbReference>
<dbReference type="Proteomes" id="UP000177159">
    <property type="component" value="Unassembled WGS sequence"/>
</dbReference>
<proteinExistence type="predicted"/>
<gene>
    <name evidence="2" type="ORF">A3C24_04390</name>
</gene>
<dbReference type="Gene3D" id="3.90.550.10">
    <property type="entry name" value="Spore Coat Polysaccharide Biosynthesis Protein SpsA, Chain A"/>
    <property type="match status" value="1"/>
</dbReference>
<dbReference type="InterPro" id="IPR001173">
    <property type="entry name" value="Glyco_trans_2-like"/>
</dbReference>
<dbReference type="SUPFAM" id="SSF53448">
    <property type="entry name" value="Nucleotide-diphospho-sugar transferases"/>
    <property type="match status" value="1"/>
</dbReference>
<reference evidence="2 3" key="1">
    <citation type="journal article" date="2016" name="Nat. Commun.">
        <title>Thousands of microbial genomes shed light on interconnected biogeochemical processes in an aquifer system.</title>
        <authorList>
            <person name="Anantharaman K."/>
            <person name="Brown C.T."/>
            <person name="Hug L.A."/>
            <person name="Sharon I."/>
            <person name="Castelle C.J."/>
            <person name="Probst A.J."/>
            <person name="Thomas B.C."/>
            <person name="Singh A."/>
            <person name="Wilkins M.J."/>
            <person name="Karaoz U."/>
            <person name="Brodie E.L."/>
            <person name="Williams K.H."/>
            <person name="Hubbard S.S."/>
            <person name="Banfield J.F."/>
        </authorList>
    </citation>
    <scope>NUCLEOTIDE SEQUENCE [LARGE SCALE GENOMIC DNA]</scope>
</reference>
<organism evidence="2 3">
    <name type="scientific">Candidatus Roizmanbacteria bacterium RIFCSPHIGHO2_02_FULL_37_24</name>
    <dbReference type="NCBI Taxonomy" id="1802037"/>
    <lineage>
        <taxon>Bacteria</taxon>
        <taxon>Candidatus Roizmaniibacteriota</taxon>
    </lineage>
</organism>
<comment type="caution">
    <text evidence="2">The sequence shown here is derived from an EMBL/GenBank/DDBJ whole genome shotgun (WGS) entry which is preliminary data.</text>
</comment>
<sequence>MDITAIIPTFNGKKLLDECIKRLDTEIVVVDNGSTDGTVEMLLSKYPKIRVIKNSSNQGFAKAINQGARQVQSKYLLILNNDCFIQKDSIAKMHNFLKRHKDIVATQPVVYSRERIESIGYQVDTWVGKVNIVTQHHSQLSIPNSKIERYIYGLSATCLLIRRDIFLKVGMFDESFHSYLEDVDFFIRLHKKDYQYGPTLDASCRHIHMATSSKMGLYKQKQDLKNWIRIIIKNFPPNHIIKHFPTLFFERLRNLNGLLKAAIIRHV</sequence>
<feature type="domain" description="Glycosyltransferase 2-like" evidence="1">
    <location>
        <begin position="5"/>
        <end position="168"/>
    </location>
</feature>
<dbReference type="PANTHER" id="PTHR43179:SF7">
    <property type="entry name" value="RHAMNOSYLTRANSFERASE WBBL"/>
    <property type="match status" value="1"/>
</dbReference>
<protein>
    <recommendedName>
        <fullName evidence="1">Glycosyltransferase 2-like domain-containing protein</fullName>
    </recommendedName>
</protein>
<dbReference type="InterPro" id="IPR029044">
    <property type="entry name" value="Nucleotide-diphossugar_trans"/>
</dbReference>